<sequence length="24" mass="2734">MLYNLCSSRILCLLCCVHTTVNSF</sequence>
<protein>
    <submittedName>
        <fullName evidence="1">Uncharacterized protein</fullName>
    </submittedName>
</protein>
<reference evidence="1" key="2">
    <citation type="journal article" date="2015" name="Data Brief">
        <title>Shoot transcriptome of the giant reed, Arundo donax.</title>
        <authorList>
            <person name="Barrero R.A."/>
            <person name="Guerrero F.D."/>
            <person name="Moolhuijzen P."/>
            <person name="Goolsby J.A."/>
            <person name="Tidwell J."/>
            <person name="Bellgard S.E."/>
            <person name="Bellgard M.I."/>
        </authorList>
    </citation>
    <scope>NUCLEOTIDE SEQUENCE</scope>
    <source>
        <tissue evidence="1">Shoot tissue taken approximately 20 cm above the soil surface</tissue>
    </source>
</reference>
<dbReference type="EMBL" id="GBRH01159836">
    <property type="protein sequence ID" value="JAE38060.1"/>
    <property type="molecule type" value="Transcribed_RNA"/>
</dbReference>
<organism evidence="1">
    <name type="scientific">Arundo donax</name>
    <name type="common">Giant reed</name>
    <name type="synonym">Donax arundinaceus</name>
    <dbReference type="NCBI Taxonomy" id="35708"/>
    <lineage>
        <taxon>Eukaryota</taxon>
        <taxon>Viridiplantae</taxon>
        <taxon>Streptophyta</taxon>
        <taxon>Embryophyta</taxon>
        <taxon>Tracheophyta</taxon>
        <taxon>Spermatophyta</taxon>
        <taxon>Magnoliopsida</taxon>
        <taxon>Liliopsida</taxon>
        <taxon>Poales</taxon>
        <taxon>Poaceae</taxon>
        <taxon>PACMAD clade</taxon>
        <taxon>Arundinoideae</taxon>
        <taxon>Arundineae</taxon>
        <taxon>Arundo</taxon>
    </lineage>
</organism>
<reference evidence="1" key="1">
    <citation type="submission" date="2014-09" db="EMBL/GenBank/DDBJ databases">
        <authorList>
            <person name="Magalhaes I.L.F."/>
            <person name="Oliveira U."/>
            <person name="Santos F.R."/>
            <person name="Vidigal T.H.D.A."/>
            <person name="Brescovit A.D."/>
            <person name="Santos A.J."/>
        </authorList>
    </citation>
    <scope>NUCLEOTIDE SEQUENCE</scope>
    <source>
        <tissue evidence="1">Shoot tissue taken approximately 20 cm above the soil surface</tissue>
    </source>
</reference>
<evidence type="ECO:0000313" key="1">
    <source>
        <dbReference type="EMBL" id="JAE38060.1"/>
    </source>
</evidence>
<name>A0A0A9HLN4_ARUDO</name>
<dbReference type="AlphaFoldDB" id="A0A0A9HLN4"/>
<accession>A0A0A9HLN4</accession>
<proteinExistence type="predicted"/>